<dbReference type="PANTHER" id="PTHR24171:SF9">
    <property type="entry name" value="ANKYRIN REPEAT DOMAIN-CONTAINING PROTEIN 39"/>
    <property type="match status" value="1"/>
</dbReference>
<dbReference type="InterPro" id="IPR036770">
    <property type="entry name" value="Ankyrin_rpt-contain_sf"/>
</dbReference>
<feature type="repeat" description="ANK" evidence="3">
    <location>
        <begin position="339"/>
        <end position="371"/>
    </location>
</feature>
<feature type="region of interest" description="Disordered" evidence="4">
    <location>
        <begin position="191"/>
        <end position="214"/>
    </location>
</feature>
<reference evidence="5" key="1">
    <citation type="submission" date="2022-01" db="EMBL/GenBank/DDBJ databases">
        <authorList>
            <person name="King R."/>
        </authorList>
    </citation>
    <scope>NUCLEOTIDE SEQUENCE</scope>
</reference>
<evidence type="ECO:0008006" key="7">
    <source>
        <dbReference type="Google" id="ProtNLM"/>
    </source>
</evidence>
<name>A0A9N9QMJ8_9CUCU</name>
<evidence type="ECO:0000313" key="6">
    <source>
        <dbReference type="Proteomes" id="UP001152799"/>
    </source>
</evidence>
<evidence type="ECO:0000256" key="1">
    <source>
        <dbReference type="ARBA" id="ARBA00022737"/>
    </source>
</evidence>
<feature type="repeat" description="ANK" evidence="3">
    <location>
        <begin position="372"/>
        <end position="404"/>
    </location>
</feature>
<dbReference type="SUPFAM" id="SSF48403">
    <property type="entry name" value="Ankyrin repeat"/>
    <property type="match status" value="1"/>
</dbReference>
<gene>
    <name evidence="5" type="ORF">CEUTPL_LOCUS4534</name>
</gene>
<dbReference type="InterPro" id="IPR002110">
    <property type="entry name" value="Ankyrin_rpt"/>
</dbReference>
<evidence type="ECO:0000256" key="2">
    <source>
        <dbReference type="ARBA" id="ARBA00023043"/>
    </source>
</evidence>
<dbReference type="PROSITE" id="PS50088">
    <property type="entry name" value="ANK_REPEAT"/>
    <property type="match status" value="5"/>
</dbReference>
<feature type="compositionally biased region" description="Basic and acidic residues" evidence="4">
    <location>
        <begin position="198"/>
        <end position="214"/>
    </location>
</feature>
<dbReference type="Gene3D" id="1.25.40.20">
    <property type="entry name" value="Ankyrin repeat-containing domain"/>
    <property type="match status" value="3"/>
</dbReference>
<dbReference type="Proteomes" id="UP001152799">
    <property type="component" value="Chromosome 16"/>
</dbReference>
<proteinExistence type="predicted"/>
<accession>A0A9N9QMJ8</accession>
<keyword evidence="2 3" id="KW-0040">ANK repeat</keyword>
<dbReference type="OrthoDB" id="439236at2759"/>
<protein>
    <recommendedName>
        <fullName evidence="7">Ankyrin repeat protein</fullName>
    </recommendedName>
</protein>
<dbReference type="SMART" id="SM00248">
    <property type="entry name" value="ANK"/>
    <property type="match status" value="5"/>
</dbReference>
<dbReference type="PANTHER" id="PTHR24171">
    <property type="entry name" value="ANKYRIN REPEAT DOMAIN-CONTAINING PROTEIN 39-RELATED"/>
    <property type="match status" value="1"/>
</dbReference>
<feature type="repeat" description="ANK" evidence="3">
    <location>
        <begin position="238"/>
        <end position="270"/>
    </location>
</feature>
<evidence type="ECO:0000256" key="4">
    <source>
        <dbReference type="SAM" id="MobiDB-lite"/>
    </source>
</evidence>
<dbReference type="EMBL" id="OU892292">
    <property type="protein sequence ID" value="CAG9763883.1"/>
    <property type="molecule type" value="Genomic_DNA"/>
</dbReference>
<organism evidence="5 6">
    <name type="scientific">Ceutorhynchus assimilis</name>
    <name type="common">cabbage seed weevil</name>
    <dbReference type="NCBI Taxonomy" id="467358"/>
    <lineage>
        <taxon>Eukaryota</taxon>
        <taxon>Metazoa</taxon>
        <taxon>Ecdysozoa</taxon>
        <taxon>Arthropoda</taxon>
        <taxon>Hexapoda</taxon>
        <taxon>Insecta</taxon>
        <taxon>Pterygota</taxon>
        <taxon>Neoptera</taxon>
        <taxon>Endopterygota</taxon>
        <taxon>Coleoptera</taxon>
        <taxon>Polyphaga</taxon>
        <taxon>Cucujiformia</taxon>
        <taxon>Curculionidae</taxon>
        <taxon>Ceutorhynchinae</taxon>
        <taxon>Ceutorhynchus</taxon>
    </lineage>
</organism>
<sequence>MRENSQSFLYNLEKTDFIIKKVTKGFLLENDDSILCLESADLDVTRVLLAQVLINFKKDAIFKENLNEIFFIDFNSFITLTTKQNGDFVKHFPNLLVCIWDNQEQLSKQLLHLLKSWINAIKLNGKKIIFIVKNSKHLEEIMMDNQTTNIFPLKLNELWKKSEILSTNNQATCEVENTLINIESTSARALDEGTNNNLKKEESTKKTSSQDEVTTKEANLKNLLQSLGVEELDAVDNRGDTQLHLAVLDGKTEIVQSLLIHEAKKDVKNNWGSTALHYAAEKGDSTIVHLLLQNGFNVNATNNYYQYTPLHYASLYHNDAHLIEILLKFGAEMERKDNHGRTALHCASKNGHSEIVNSLLKNDANINAQDNNGDTPLHWATSSNKPEVVLIFLQHGALLNIKNKWQQNAHDCARLLSRTNGRTEMIQILKNHK</sequence>
<evidence type="ECO:0000256" key="3">
    <source>
        <dbReference type="PROSITE-ProRule" id="PRU00023"/>
    </source>
</evidence>
<dbReference type="AlphaFoldDB" id="A0A9N9QMJ8"/>
<keyword evidence="1" id="KW-0677">Repeat</keyword>
<evidence type="ECO:0000313" key="5">
    <source>
        <dbReference type="EMBL" id="CAG9763883.1"/>
    </source>
</evidence>
<keyword evidence="6" id="KW-1185">Reference proteome</keyword>
<dbReference type="Pfam" id="PF12796">
    <property type="entry name" value="Ank_2"/>
    <property type="match status" value="2"/>
</dbReference>
<feature type="repeat" description="ANK" evidence="3">
    <location>
        <begin position="305"/>
        <end position="338"/>
    </location>
</feature>
<dbReference type="PRINTS" id="PR01415">
    <property type="entry name" value="ANKYRIN"/>
</dbReference>
<feature type="repeat" description="ANK" evidence="3">
    <location>
        <begin position="271"/>
        <end position="303"/>
    </location>
</feature>
<dbReference type="PROSITE" id="PS50297">
    <property type="entry name" value="ANK_REP_REGION"/>
    <property type="match status" value="5"/>
</dbReference>